<dbReference type="Proteomes" id="UP000018958">
    <property type="component" value="Unassembled WGS sequence"/>
</dbReference>
<dbReference type="AlphaFoldDB" id="W2VUW5"/>
<protein>
    <recommendedName>
        <fullName evidence="4">CUE domain-containing protein</fullName>
    </recommendedName>
</protein>
<gene>
    <name evidence="2" type="ORF">F441_21554</name>
</gene>
<name>W2VUW5_PHYNI</name>
<evidence type="ECO:0000313" key="3">
    <source>
        <dbReference type="Proteomes" id="UP000018958"/>
    </source>
</evidence>
<proteinExistence type="predicted"/>
<dbReference type="EMBL" id="ANIX01004308">
    <property type="protein sequence ID" value="ETP01159.1"/>
    <property type="molecule type" value="Genomic_DNA"/>
</dbReference>
<evidence type="ECO:0000256" key="1">
    <source>
        <dbReference type="SAM" id="MobiDB-lite"/>
    </source>
</evidence>
<evidence type="ECO:0008006" key="4">
    <source>
        <dbReference type="Google" id="ProtNLM"/>
    </source>
</evidence>
<accession>W2VUW5</accession>
<dbReference type="OrthoDB" id="72070at2759"/>
<sequence>METLRGVFPAVPTEALLRVLEICDQSVAVASTWLLENEWQDLTDAQDEEEEEGDEHVILTSNVTSNVTSATQHAGQPATGPYFARRSTAGHQFQEDIESEDEDEVGDDDEDEEDMYYDSGDEGEFMVERIPPLTKRVKITTNLTEKSGEIKADDFWVAFDGQVVVKSMIGGVLYVLVIRIMCQFVFFFFFCGPELLNTTLSKLAHRNVVLLTKPAKELDKATATTKLESILVPKDSKIVNGEHLQSCRDADNRNTLANLLNGGENVKSPMTTVPVVPVGQKRKRGTAAKESSRRGFFAYFFPVKELDLIWRSVMHAHLLKGRFGEKIEFHTAASGSFSKRDFDELMHIQSSALSSRAASFGFSPLSALKCCLILPCKANEDEIFRVGKNVHATLKVDGNLYFQDVVDTSVVDTRRGHFESLNDYENLTEERFRQFARYRVKEQEEVNAEPAASGKVGVDPYMPYQQPHTMKYCLEILDSSKWSPCLAD</sequence>
<reference evidence="2 3" key="1">
    <citation type="submission" date="2013-11" db="EMBL/GenBank/DDBJ databases">
        <title>The Genome Sequence of Phytophthora parasitica CJ01A1.</title>
        <authorList>
            <consortium name="The Broad Institute Genomics Platform"/>
            <person name="Russ C."/>
            <person name="Tyler B."/>
            <person name="Panabieres F."/>
            <person name="Shan W."/>
            <person name="Tripathy S."/>
            <person name="Grunwald N."/>
            <person name="Machado M."/>
            <person name="Johnson C.S."/>
            <person name="Walker B."/>
            <person name="Young S.K."/>
            <person name="Zeng Q."/>
            <person name="Gargeya S."/>
            <person name="Fitzgerald M."/>
            <person name="Haas B."/>
            <person name="Abouelleil A."/>
            <person name="Allen A.W."/>
            <person name="Alvarado L."/>
            <person name="Arachchi H.M."/>
            <person name="Berlin A.M."/>
            <person name="Chapman S.B."/>
            <person name="Gainer-Dewar J."/>
            <person name="Goldberg J."/>
            <person name="Griggs A."/>
            <person name="Gujja S."/>
            <person name="Hansen M."/>
            <person name="Howarth C."/>
            <person name="Imamovic A."/>
            <person name="Ireland A."/>
            <person name="Larimer J."/>
            <person name="McCowan C."/>
            <person name="Murphy C."/>
            <person name="Pearson M."/>
            <person name="Poon T.W."/>
            <person name="Priest M."/>
            <person name="Roberts A."/>
            <person name="Saif S."/>
            <person name="Shea T."/>
            <person name="Sisk P."/>
            <person name="Sykes S."/>
            <person name="Wortman J."/>
            <person name="Nusbaum C."/>
            <person name="Birren B."/>
        </authorList>
    </citation>
    <scope>NUCLEOTIDE SEQUENCE [LARGE SCALE GENOMIC DNA]</scope>
    <source>
        <strain evidence="2 3">CJ01A1</strain>
    </source>
</reference>
<feature type="compositionally biased region" description="Acidic residues" evidence="1">
    <location>
        <begin position="95"/>
        <end position="118"/>
    </location>
</feature>
<organism evidence="2 3">
    <name type="scientific">Phytophthora nicotianae CJ01A1</name>
    <dbReference type="NCBI Taxonomy" id="1317063"/>
    <lineage>
        <taxon>Eukaryota</taxon>
        <taxon>Sar</taxon>
        <taxon>Stramenopiles</taxon>
        <taxon>Oomycota</taxon>
        <taxon>Peronosporomycetes</taxon>
        <taxon>Peronosporales</taxon>
        <taxon>Peronosporaceae</taxon>
        <taxon>Phytophthora</taxon>
    </lineage>
</organism>
<feature type="region of interest" description="Disordered" evidence="1">
    <location>
        <begin position="89"/>
        <end position="118"/>
    </location>
</feature>
<evidence type="ECO:0000313" key="2">
    <source>
        <dbReference type="EMBL" id="ETP01159.1"/>
    </source>
</evidence>
<comment type="caution">
    <text evidence="2">The sequence shown here is derived from an EMBL/GenBank/DDBJ whole genome shotgun (WGS) entry which is preliminary data.</text>
</comment>
<dbReference type="CDD" id="cd14279">
    <property type="entry name" value="CUE"/>
    <property type="match status" value="1"/>
</dbReference>